<organism evidence="1 2">
    <name type="scientific">Hypoxylon rubiginosum</name>
    <dbReference type="NCBI Taxonomy" id="110542"/>
    <lineage>
        <taxon>Eukaryota</taxon>
        <taxon>Fungi</taxon>
        <taxon>Dikarya</taxon>
        <taxon>Ascomycota</taxon>
        <taxon>Pezizomycotina</taxon>
        <taxon>Sordariomycetes</taxon>
        <taxon>Xylariomycetidae</taxon>
        <taxon>Xylariales</taxon>
        <taxon>Hypoxylaceae</taxon>
        <taxon>Hypoxylon</taxon>
    </lineage>
</organism>
<name>A0ACC0CQ98_9PEZI</name>
<comment type="caution">
    <text evidence="1">The sequence shown here is derived from an EMBL/GenBank/DDBJ whole genome shotgun (WGS) entry which is preliminary data.</text>
</comment>
<accession>A0ACC0CQ98</accession>
<gene>
    <name evidence="1" type="ORF">F4821DRAFT_263685</name>
</gene>
<keyword evidence="2" id="KW-1185">Reference proteome</keyword>
<evidence type="ECO:0000313" key="2">
    <source>
        <dbReference type="Proteomes" id="UP001497680"/>
    </source>
</evidence>
<protein>
    <submittedName>
        <fullName evidence="1">Beta-lactamase</fullName>
    </submittedName>
</protein>
<proteinExistence type="predicted"/>
<evidence type="ECO:0000313" key="1">
    <source>
        <dbReference type="EMBL" id="KAI6082648.1"/>
    </source>
</evidence>
<dbReference type="EMBL" id="MU394366">
    <property type="protein sequence ID" value="KAI6082648.1"/>
    <property type="molecule type" value="Genomic_DNA"/>
</dbReference>
<dbReference type="Proteomes" id="UP001497680">
    <property type="component" value="Unassembled WGS sequence"/>
</dbReference>
<sequence>MSQFDKYLEESVHGDVIPGAVLYAQDKDGSLEWASAISGPGAQYTMDTVMELASVTKLVTTIAALQLVERGDLSLDQNVEDIIPAFSKLNVLDGFNTNGTPILHKRRNSITVEKLLTHSSGAAYPFVDARLAQLSEKKDGNSENEQTVDGSFDLPLSFEPGEGWMYGSGMDRLGQVIERVTKMGLEQYFHDQIFKPLGITTGTFWGEVGVPMSNRSEHDGKLTHAWNAPAFTGANECHGGQGLVISIPDFSKILRSLLVDDGVLLKPESTASMFLPHLSPAPRTMLLKQIQAAEWTLGDVPTTNEYSWGFGGLLVDGDSHPFRRRNTLTWGGAPSLYWFIDRAAGIYGIFGTQVMPLCDRKVTPVLKAFEEEVYRKAGKLEK</sequence>
<reference evidence="1 2" key="1">
    <citation type="journal article" date="2022" name="New Phytol.">
        <title>Ecological generalism drives hyperdiversity of secondary metabolite gene clusters in xylarialean endophytes.</title>
        <authorList>
            <person name="Franco M.E.E."/>
            <person name="Wisecaver J.H."/>
            <person name="Arnold A.E."/>
            <person name="Ju Y.M."/>
            <person name="Slot J.C."/>
            <person name="Ahrendt S."/>
            <person name="Moore L.P."/>
            <person name="Eastman K.E."/>
            <person name="Scott K."/>
            <person name="Konkel Z."/>
            <person name="Mondo S.J."/>
            <person name="Kuo A."/>
            <person name="Hayes R.D."/>
            <person name="Haridas S."/>
            <person name="Andreopoulos B."/>
            <person name="Riley R."/>
            <person name="LaButti K."/>
            <person name="Pangilinan J."/>
            <person name="Lipzen A."/>
            <person name="Amirebrahimi M."/>
            <person name="Yan J."/>
            <person name="Adam C."/>
            <person name="Keymanesh K."/>
            <person name="Ng V."/>
            <person name="Louie K."/>
            <person name="Northen T."/>
            <person name="Drula E."/>
            <person name="Henrissat B."/>
            <person name="Hsieh H.M."/>
            <person name="Youens-Clark K."/>
            <person name="Lutzoni F."/>
            <person name="Miadlikowska J."/>
            <person name="Eastwood D.C."/>
            <person name="Hamelin R.C."/>
            <person name="Grigoriev I.V."/>
            <person name="U'Ren J.M."/>
        </authorList>
    </citation>
    <scope>NUCLEOTIDE SEQUENCE [LARGE SCALE GENOMIC DNA]</scope>
    <source>
        <strain evidence="1 2">ER1909</strain>
    </source>
</reference>